<dbReference type="InterPro" id="IPR028978">
    <property type="entry name" value="Chorismate_lyase_/UTRA_dom_sf"/>
</dbReference>
<organism evidence="5 6">
    <name type="scientific">Mycolicibacterium conceptionense</name>
    <dbReference type="NCBI Taxonomy" id="451644"/>
    <lineage>
        <taxon>Bacteria</taxon>
        <taxon>Bacillati</taxon>
        <taxon>Actinomycetota</taxon>
        <taxon>Actinomycetes</taxon>
        <taxon>Mycobacteriales</taxon>
        <taxon>Mycobacteriaceae</taxon>
        <taxon>Mycolicibacterium</taxon>
    </lineage>
</organism>
<dbReference type="PATRIC" id="fig|451644.5.peg.2466"/>
<dbReference type="Pfam" id="PF07702">
    <property type="entry name" value="UTRA"/>
    <property type="match status" value="1"/>
</dbReference>
<keyword evidence="1" id="KW-0805">Transcription regulation</keyword>
<dbReference type="InterPro" id="IPR036390">
    <property type="entry name" value="WH_DNA-bd_sf"/>
</dbReference>
<evidence type="ECO:0000256" key="1">
    <source>
        <dbReference type="ARBA" id="ARBA00023015"/>
    </source>
</evidence>
<dbReference type="SUPFAM" id="SSF64288">
    <property type="entry name" value="Chorismate lyase-like"/>
    <property type="match status" value="1"/>
</dbReference>
<dbReference type="CDD" id="cd07377">
    <property type="entry name" value="WHTH_GntR"/>
    <property type="match status" value="1"/>
</dbReference>
<dbReference type="InterPro" id="IPR000524">
    <property type="entry name" value="Tscrpt_reg_HTH_GntR"/>
</dbReference>
<comment type="caution">
    <text evidence="5">The sequence shown here is derived from an EMBL/GenBank/DDBJ whole genome shotgun (WGS) entry which is preliminary data.</text>
</comment>
<evidence type="ECO:0000256" key="3">
    <source>
        <dbReference type="ARBA" id="ARBA00023163"/>
    </source>
</evidence>
<dbReference type="Gene3D" id="1.10.10.10">
    <property type="entry name" value="Winged helix-like DNA-binding domain superfamily/Winged helix DNA-binding domain"/>
    <property type="match status" value="1"/>
</dbReference>
<dbReference type="SMART" id="SM00866">
    <property type="entry name" value="UTRA"/>
    <property type="match status" value="1"/>
</dbReference>
<dbReference type="PANTHER" id="PTHR44846:SF17">
    <property type="entry name" value="GNTR-FAMILY TRANSCRIPTIONAL REGULATOR"/>
    <property type="match status" value="1"/>
</dbReference>
<keyword evidence="3" id="KW-0804">Transcription</keyword>
<dbReference type="SUPFAM" id="SSF46785">
    <property type="entry name" value="Winged helix' DNA-binding domain"/>
    <property type="match status" value="1"/>
</dbReference>
<evidence type="ECO:0000313" key="5">
    <source>
        <dbReference type="EMBL" id="KMV18385.1"/>
    </source>
</evidence>
<sequence>MRLPHRIIEDGGRKTKQHQVADAIRKAIMDGIYRPGQQLPTVIELTDHYKVSRLTVRDAFKVLSNEGLITSGRGSGTFVRKAPPIVRLATNRLHRKYREQGLGPYAVDAKSAGITPVVDAVQVSIVMFDAELAQQVDHADSDWLGSKVVRRSRQYVIAGQSLQWSVSYIPLDLAEGTSIMSRDTGDGGIYARLEESGHQIGRFQETVQARLPLIDEMDRIAVGSSQPVIRTVRKAFSAGPEERVLEICDSVMSADSYRLVYDIPG</sequence>
<dbReference type="PRINTS" id="PR00035">
    <property type="entry name" value="HTHGNTR"/>
</dbReference>
<dbReference type="GO" id="GO:0003700">
    <property type="term" value="F:DNA-binding transcription factor activity"/>
    <property type="evidence" value="ECO:0007669"/>
    <property type="project" value="InterPro"/>
</dbReference>
<dbReference type="PROSITE" id="PS50949">
    <property type="entry name" value="HTH_GNTR"/>
    <property type="match status" value="1"/>
</dbReference>
<dbReference type="GO" id="GO:0003677">
    <property type="term" value="F:DNA binding"/>
    <property type="evidence" value="ECO:0007669"/>
    <property type="project" value="UniProtKB-KW"/>
</dbReference>
<protein>
    <recommendedName>
        <fullName evidence="4">HTH gntR-type domain-containing protein</fullName>
    </recommendedName>
</protein>
<dbReference type="SMART" id="SM00345">
    <property type="entry name" value="HTH_GNTR"/>
    <property type="match status" value="1"/>
</dbReference>
<evidence type="ECO:0000256" key="2">
    <source>
        <dbReference type="ARBA" id="ARBA00023125"/>
    </source>
</evidence>
<evidence type="ECO:0000259" key="4">
    <source>
        <dbReference type="PROSITE" id="PS50949"/>
    </source>
</evidence>
<gene>
    <name evidence="5" type="ORF">ACT17_11925</name>
</gene>
<dbReference type="Gene3D" id="3.40.1410.10">
    <property type="entry name" value="Chorismate lyase-like"/>
    <property type="match status" value="1"/>
</dbReference>
<name>A0A0J8UDG5_9MYCO</name>
<dbReference type="GO" id="GO:0045892">
    <property type="term" value="P:negative regulation of DNA-templated transcription"/>
    <property type="evidence" value="ECO:0007669"/>
    <property type="project" value="TreeGrafter"/>
</dbReference>
<dbReference type="InterPro" id="IPR036388">
    <property type="entry name" value="WH-like_DNA-bd_sf"/>
</dbReference>
<dbReference type="AlphaFoldDB" id="A0A0J8UDG5"/>
<dbReference type="EMBL" id="LFOD01000008">
    <property type="protein sequence ID" value="KMV18385.1"/>
    <property type="molecule type" value="Genomic_DNA"/>
</dbReference>
<accession>A0A0J8UDG5</accession>
<dbReference type="InterPro" id="IPR011663">
    <property type="entry name" value="UTRA"/>
</dbReference>
<dbReference type="InterPro" id="IPR050679">
    <property type="entry name" value="Bact_HTH_transcr_reg"/>
</dbReference>
<proteinExistence type="predicted"/>
<evidence type="ECO:0000313" key="6">
    <source>
        <dbReference type="Proteomes" id="UP000037594"/>
    </source>
</evidence>
<dbReference type="Pfam" id="PF00392">
    <property type="entry name" value="GntR"/>
    <property type="match status" value="1"/>
</dbReference>
<dbReference type="Proteomes" id="UP000037594">
    <property type="component" value="Unassembled WGS sequence"/>
</dbReference>
<feature type="domain" description="HTH gntR-type" evidence="4">
    <location>
        <begin position="14"/>
        <end position="82"/>
    </location>
</feature>
<keyword evidence="2" id="KW-0238">DNA-binding</keyword>
<reference evidence="5 6" key="1">
    <citation type="submission" date="2015-06" db="EMBL/GenBank/DDBJ databases">
        <title>Genome sequence of Mycobacterium conceptionense strain MLE.</title>
        <authorList>
            <person name="Greninger A.L."/>
            <person name="Cunningham G."/>
            <person name="Chiu C.Y."/>
            <person name="Miller S."/>
        </authorList>
    </citation>
    <scope>NUCLEOTIDE SEQUENCE [LARGE SCALE GENOMIC DNA]</scope>
    <source>
        <strain evidence="5 6">MLE</strain>
    </source>
</reference>
<dbReference type="PANTHER" id="PTHR44846">
    <property type="entry name" value="MANNOSYL-D-GLYCERATE TRANSPORT/METABOLISM SYSTEM REPRESSOR MNGR-RELATED"/>
    <property type="match status" value="1"/>
</dbReference>